<dbReference type="NCBIfam" id="TIGR02937">
    <property type="entry name" value="sigma70-ECF"/>
    <property type="match status" value="1"/>
</dbReference>
<keyword evidence="2" id="KW-0731">Sigma factor</keyword>
<dbReference type="SUPFAM" id="SSF88659">
    <property type="entry name" value="Sigma3 and sigma4 domains of RNA polymerase sigma factors"/>
    <property type="match status" value="1"/>
</dbReference>
<evidence type="ECO:0000256" key="2">
    <source>
        <dbReference type="ARBA" id="ARBA00023082"/>
    </source>
</evidence>
<evidence type="ECO:0000256" key="4">
    <source>
        <dbReference type="ARBA" id="ARBA00023163"/>
    </source>
</evidence>
<keyword evidence="1" id="KW-0805">Transcription regulation</keyword>
<protein>
    <submittedName>
        <fullName evidence="6">RNA polymerase sigma factor</fullName>
    </submittedName>
</protein>
<dbReference type="InterPro" id="IPR007630">
    <property type="entry name" value="RNA_pol_sigma70_r4"/>
</dbReference>
<evidence type="ECO:0000256" key="1">
    <source>
        <dbReference type="ARBA" id="ARBA00023015"/>
    </source>
</evidence>
<dbReference type="GO" id="GO:0016987">
    <property type="term" value="F:sigma factor activity"/>
    <property type="evidence" value="ECO:0007669"/>
    <property type="project" value="UniProtKB-KW"/>
</dbReference>
<keyword evidence="3" id="KW-0238">DNA-binding</keyword>
<dbReference type="SUPFAM" id="SSF88946">
    <property type="entry name" value="Sigma2 domain of RNA polymerase sigma factors"/>
    <property type="match status" value="1"/>
</dbReference>
<dbReference type="EMBL" id="CP012159">
    <property type="protein sequence ID" value="AKT42329.1"/>
    <property type="molecule type" value="Genomic_DNA"/>
</dbReference>
<proteinExistence type="predicted"/>
<reference evidence="6 7" key="1">
    <citation type="submission" date="2015-07" db="EMBL/GenBank/DDBJ databases">
        <title>Genome analysis of myxobacterium Chondromyces crocatus Cm c5 reveals a high potential for natural compound synthesis and the genetic basis for the loss of fruiting body formation.</title>
        <authorList>
            <person name="Zaburannyi N."/>
            <person name="Bunk B."/>
            <person name="Maier J."/>
            <person name="Overmann J."/>
            <person name="Mueller R."/>
        </authorList>
    </citation>
    <scope>NUCLEOTIDE SEQUENCE [LARGE SCALE GENOMIC DNA]</scope>
    <source>
        <strain evidence="6 7">Cm c5</strain>
    </source>
</reference>
<dbReference type="Gene3D" id="1.10.1740.10">
    <property type="match status" value="1"/>
</dbReference>
<dbReference type="GO" id="GO:0003677">
    <property type="term" value="F:DNA binding"/>
    <property type="evidence" value="ECO:0007669"/>
    <property type="project" value="UniProtKB-KW"/>
</dbReference>
<dbReference type="InterPro" id="IPR014284">
    <property type="entry name" value="RNA_pol_sigma-70_dom"/>
</dbReference>
<organism evidence="6 7">
    <name type="scientific">Chondromyces crocatus</name>
    <dbReference type="NCBI Taxonomy" id="52"/>
    <lineage>
        <taxon>Bacteria</taxon>
        <taxon>Pseudomonadati</taxon>
        <taxon>Myxococcota</taxon>
        <taxon>Polyangia</taxon>
        <taxon>Polyangiales</taxon>
        <taxon>Polyangiaceae</taxon>
        <taxon>Chondromyces</taxon>
    </lineage>
</organism>
<dbReference type="STRING" id="52.CMC5_065550"/>
<evidence type="ECO:0000313" key="7">
    <source>
        <dbReference type="Proteomes" id="UP000067626"/>
    </source>
</evidence>
<dbReference type="RefSeq" id="WP_082362981.1">
    <property type="nucleotide sequence ID" value="NZ_CP012159.1"/>
</dbReference>
<dbReference type="Pfam" id="PF04545">
    <property type="entry name" value="Sigma70_r4"/>
    <property type="match status" value="1"/>
</dbReference>
<dbReference type="InterPro" id="IPR013325">
    <property type="entry name" value="RNA_pol_sigma_r2"/>
</dbReference>
<dbReference type="OrthoDB" id="9799825at2"/>
<dbReference type="Proteomes" id="UP000067626">
    <property type="component" value="Chromosome"/>
</dbReference>
<gene>
    <name evidence="6" type="ORF">CMC5_065550</name>
</gene>
<dbReference type="KEGG" id="ccro:CMC5_065550"/>
<keyword evidence="7" id="KW-1185">Reference proteome</keyword>
<dbReference type="Gene3D" id="1.20.140.160">
    <property type="match status" value="1"/>
</dbReference>
<feature type="domain" description="RNA polymerase sigma-70 region 4" evidence="5">
    <location>
        <begin position="167"/>
        <end position="214"/>
    </location>
</feature>
<dbReference type="CDD" id="cd06171">
    <property type="entry name" value="Sigma70_r4"/>
    <property type="match status" value="1"/>
</dbReference>
<sequence>MVSENHHLYVEGVNLLRIAARRLARRLGQRVPLDDLSSYGYSALPRIVSSYDSTRSSFATYARAKLNWAMLDGVKQERRWLFETARAGAIGASDRFAEAFDENEGAAFSLSGDAANQFSDLLAGHAAAMVLGMTVAREGIGLGLADGRGNPEEQTVAAEMAVTLRRAVQELPDRERALVERHYYDGERFDHIAQELGISKSRASRLHAQAIATLSRRLRESD</sequence>
<dbReference type="GO" id="GO:0006352">
    <property type="term" value="P:DNA-templated transcription initiation"/>
    <property type="evidence" value="ECO:0007669"/>
    <property type="project" value="InterPro"/>
</dbReference>
<name>A0A0K1EN95_CHOCO</name>
<accession>A0A0K1EN95</accession>
<evidence type="ECO:0000313" key="6">
    <source>
        <dbReference type="EMBL" id="AKT42329.1"/>
    </source>
</evidence>
<dbReference type="InterPro" id="IPR013324">
    <property type="entry name" value="RNA_pol_sigma_r3/r4-like"/>
</dbReference>
<dbReference type="AlphaFoldDB" id="A0A0K1EN95"/>
<evidence type="ECO:0000256" key="3">
    <source>
        <dbReference type="ARBA" id="ARBA00023125"/>
    </source>
</evidence>
<dbReference type="PANTHER" id="PTHR30385">
    <property type="entry name" value="SIGMA FACTOR F FLAGELLAR"/>
    <property type="match status" value="1"/>
</dbReference>
<keyword evidence="4" id="KW-0804">Transcription</keyword>
<evidence type="ECO:0000259" key="5">
    <source>
        <dbReference type="Pfam" id="PF04545"/>
    </source>
</evidence>